<accession>A0A413FBJ8</accession>
<organism evidence="1 2">
    <name type="scientific">Enterocloster asparagiformis</name>
    <dbReference type="NCBI Taxonomy" id="333367"/>
    <lineage>
        <taxon>Bacteria</taxon>
        <taxon>Bacillati</taxon>
        <taxon>Bacillota</taxon>
        <taxon>Clostridia</taxon>
        <taxon>Lachnospirales</taxon>
        <taxon>Lachnospiraceae</taxon>
        <taxon>Enterocloster</taxon>
    </lineage>
</organism>
<dbReference type="AlphaFoldDB" id="A0A413FBJ8"/>
<sequence>MEEMEMEQYDYRKTEKLEETVYAEIEALSPGQRMQVWESIQDVKRAAEAERLARGRQWFEQAVLPALRGFARASSSLLEVEWDSDGSITAALRCADDLRIAESCRSLRVALFMAEDILISRDGDELVLALIYDSGSVLASL</sequence>
<dbReference type="EMBL" id="QSBM01000015">
    <property type="protein sequence ID" value="RGX26594.1"/>
    <property type="molecule type" value="Genomic_DNA"/>
</dbReference>
<proteinExistence type="predicted"/>
<evidence type="ECO:0000313" key="2">
    <source>
        <dbReference type="Proteomes" id="UP000283880"/>
    </source>
</evidence>
<name>A0A413FBJ8_9FIRM</name>
<gene>
    <name evidence="1" type="ORF">DWV29_18610</name>
</gene>
<protein>
    <submittedName>
        <fullName evidence="1">Uncharacterized protein</fullName>
    </submittedName>
</protein>
<dbReference type="RefSeq" id="WP_007710978.1">
    <property type="nucleotide sequence ID" value="NZ_BAABXR010000001.1"/>
</dbReference>
<dbReference type="Proteomes" id="UP000283880">
    <property type="component" value="Unassembled WGS sequence"/>
</dbReference>
<reference evidence="1 2" key="1">
    <citation type="submission" date="2018-08" db="EMBL/GenBank/DDBJ databases">
        <title>A genome reference for cultivated species of the human gut microbiota.</title>
        <authorList>
            <person name="Zou Y."/>
            <person name="Xue W."/>
            <person name="Luo G."/>
        </authorList>
    </citation>
    <scope>NUCLEOTIDE SEQUENCE [LARGE SCALE GENOMIC DNA]</scope>
    <source>
        <strain evidence="1 2">AF04-15</strain>
    </source>
</reference>
<evidence type="ECO:0000313" key="1">
    <source>
        <dbReference type="EMBL" id="RGX26594.1"/>
    </source>
</evidence>
<comment type="caution">
    <text evidence="1">The sequence shown here is derived from an EMBL/GenBank/DDBJ whole genome shotgun (WGS) entry which is preliminary data.</text>
</comment>
<dbReference type="OrthoDB" id="2085181at2"/>